<evidence type="ECO:0000256" key="4">
    <source>
        <dbReference type="ARBA" id="ARBA00022801"/>
    </source>
</evidence>
<dbReference type="Proteomes" id="UP000223749">
    <property type="component" value="Chromosome"/>
</dbReference>
<feature type="binding site" evidence="8">
    <location>
        <position position="238"/>
    </location>
    <ligand>
        <name>Ca(2+)</name>
        <dbReference type="ChEBI" id="CHEBI:29108"/>
        <label>1</label>
    </ligand>
</feature>
<dbReference type="InterPro" id="IPR006047">
    <property type="entry name" value="GH13_cat_dom"/>
</dbReference>
<evidence type="ECO:0000256" key="2">
    <source>
        <dbReference type="ARBA" id="ARBA00008061"/>
    </source>
</evidence>
<feature type="binding site" evidence="8">
    <location>
        <position position="203"/>
    </location>
    <ligand>
        <name>Ca(2+)</name>
        <dbReference type="ChEBI" id="CHEBI:29108"/>
        <label>1</label>
    </ligand>
</feature>
<organism evidence="10 11">
    <name type="scientific">Pedobacter ginsengisoli</name>
    <dbReference type="NCBI Taxonomy" id="363852"/>
    <lineage>
        <taxon>Bacteria</taxon>
        <taxon>Pseudomonadati</taxon>
        <taxon>Bacteroidota</taxon>
        <taxon>Sphingobacteriia</taxon>
        <taxon>Sphingobacteriales</taxon>
        <taxon>Sphingobacteriaceae</taxon>
        <taxon>Pedobacter</taxon>
    </lineage>
</organism>
<evidence type="ECO:0000256" key="3">
    <source>
        <dbReference type="ARBA" id="ARBA00022723"/>
    </source>
</evidence>
<dbReference type="Pfam" id="PF09154">
    <property type="entry name" value="Alpha-amy_C_pro"/>
    <property type="match status" value="1"/>
</dbReference>
<dbReference type="EMBL" id="CP024091">
    <property type="protein sequence ID" value="ATP55115.1"/>
    <property type="molecule type" value="Genomic_DNA"/>
</dbReference>
<evidence type="ECO:0000256" key="7">
    <source>
        <dbReference type="PIRSR" id="PIRSR001021-1"/>
    </source>
</evidence>
<dbReference type="KEGG" id="pgs:CPT03_00830"/>
<dbReference type="InterPro" id="IPR015237">
    <property type="entry name" value="Alpha-amylase_C_pro"/>
</dbReference>
<dbReference type="PIRSF" id="PIRSF001021">
    <property type="entry name" value="Alph-amls_thrmst"/>
    <property type="match status" value="1"/>
</dbReference>
<dbReference type="AlphaFoldDB" id="A0A2D1U0H5"/>
<dbReference type="SMART" id="SM00642">
    <property type="entry name" value="Aamy"/>
    <property type="match status" value="1"/>
</dbReference>
<keyword evidence="4" id="KW-0378">Hydrolase</keyword>
<keyword evidence="6" id="KW-0326">Glycosidase</keyword>
<dbReference type="Gene3D" id="3.20.20.80">
    <property type="entry name" value="Glycosidases"/>
    <property type="match status" value="1"/>
</dbReference>
<reference evidence="10 11" key="1">
    <citation type="submission" date="2017-10" db="EMBL/GenBank/DDBJ databases">
        <title>Whole genome of Pedobacter ginsengisoli T01R-27 isolated from tomato rhizosphere.</title>
        <authorList>
            <person name="Weon H.-Y."/>
            <person name="Lee S.A."/>
            <person name="Sang M.K."/>
            <person name="Song J."/>
        </authorList>
    </citation>
    <scope>NUCLEOTIDE SEQUENCE [LARGE SCALE GENOMIC DNA]</scope>
    <source>
        <strain evidence="10 11">T01R-27</strain>
    </source>
</reference>
<name>A0A2D1U0H5_9SPHI</name>
<dbReference type="GO" id="GO:0005975">
    <property type="term" value="P:carbohydrate metabolic process"/>
    <property type="evidence" value="ECO:0007669"/>
    <property type="project" value="InterPro"/>
</dbReference>
<dbReference type="NCBIfam" id="NF006968">
    <property type="entry name" value="PRK09441.1-1"/>
    <property type="match status" value="1"/>
</dbReference>
<dbReference type="OrthoDB" id="9806009at2"/>
<accession>A0A2D1U0H5</accession>
<feature type="domain" description="Glycosyl hydrolase family 13 catalytic" evidence="9">
    <location>
        <begin position="4"/>
        <end position="402"/>
    </location>
</feature>
<keyword evidence="8" id="KW-0106">Calcium</keyword>
<dbReference type="SUPFAM" id="SSF51011">
    <property type="entry name" value="Glycosyl hydrolase domain"/>
    <property type="match status" value="1"/>
</dbReference>
<dbReference type="Gene3D" id="2.40.30.140">
    <property type="match status" value="1"/>
</dbReference>
<dbReference type="NCBIfam" id="NF006969">
    <property type="entry name" value="PRK09441.1-2"/>
    <property type="match status" value="1"/>
</dbReference>
<evidence type="ECO:0000313" key="11">
    <source>
        <dbReference type="Proteomes" id="UP000223749"/>
    </source>
</evidence>
<evidence type="ECO:0000256" key="5">
    <source>
        <dbReference type="ARBA" id="ARBA00023277"/>
    </source>
</evidence>
<dbReference type="InterPro" id="IPR013776">
    <property type="entry name" value="A-amylase_thermo"/>
</dbReference>
<dbReference type="CDD" id="cd11318">
    <property type="entry name" value="AmyAc_bac_fung_AmyA"/>
    <property type="match status" value="1"/>
</dbReference>
<feature type="active site" description="Proton donor" evidence="7">
    <location>
        <position position="264"/>
    </location>
</feature>
<keyword evidence="5" id="KW-0119">Carbohydrate metabolism</keyword>
<sequence>MKNQTLIQYFHWYYREDVKLWVRVAEEVPTFVDLGITGLWLPPAYKATSGDISVGYDPYDLFDLGEFNQKDCVATKYGTKDEYLNAISLLKANGIGTIADVVLNHKAGGDELEKIKVRKVNEQNRKEFISPVIEIEAWTKFTFPGRQGKYSTFIWDYRCFSGLDFAANLKEEGIFSIQNEFGEGWEDVPSKEHGNYDYLMFNDIESRNPAVRQELKEWGEWYYNTCGMDGFRMDAVKHISHKFLNEWIDHMRNTFNKDFFIVGENWVVDNVAYLQNYIEITEGRMKLFDSILHQNFYVAGKQGETFDLSKIFEGTLTQINPYLSITFVDNHDSQPLQALESFVEPWFRPLAYTLILLREQGMPCLFYPDLYGCAYKDKDHNGNEIEIELSAVFELPKLCAARKDLSYGIQRDYLDHPNCIGWIREGADENPGSGIAVLMCNSVAASKKMEMGLKHANKTFIDMLGNVAEQVVVNEDGWAVFTCAQKSVSVWVLKAD</sequence>
<feature type="binding site" evidence="8">
    <location>
        <position position="197"/>
    </location>
    <ligand>
        <name>Ca(2+)</name>
        <dbReference type="ChEBI" id="CHEBI:29108"/>
        <label>1</label>
    </ligand>
</feature>
<dbReference type="Gene3D" id="2.60.40.1180">
    <property type="entry name" value="Golgi alpha-mannosidase II"/>
    <property type="match status" value="1"/>
</dbReference>
<evidence type="ECO:0000256" key="8">
    <source>
        <dbReference type="PIRSR" id="PIRSR001021-2"/>
    </source>
</evidence>
<comment type="similarity">
    <text evidence="2">Belongs to the glycosyl hydrolase 13 family.</text>
</comment>
<dbReference type="RefSeq" id="WP_099437069.1">
    <property type="nucleotide sequence ID" value="NZ_CP024091.1"/>
</dbReference>
<dbReference type="GO" id="GO:0005509">
    <property type="term" value="F:calcium ion binding"/>
    <property type="evidence" value="ECO:0007669"/>
    <property type="project" value="InterPro"/>
</dbReference>
<feature type="binding site" evidence="8">
    <location>
        <position position="104"/>
    </location>
    <ligand>
        <name>Ca(2+)</name>
        <dbReference type="ChEBI" id="CHEBI:29108"/>
        <label>1</label>
    </ligand>
</feature>
<evidence type="ECO:0000313" key="10">
    <source>
        <dbReference type="EMBL" id="ATP55115.1"/>
    </source>
</evidence>
<protein>
    <submittedName>
        <fullName evidence="10">Alpha-amylase</fullName>
    </submittedName>
</protein>
<dbReference type="Pfam" id="PF00128">
    <property type="entry name" value="Alpha-amylase"/>
    <property type="match status" value="1"/>
</dbReference>
<keyword evidence="11" id="KW-1185">Reference proteome</keyword>
<evidence type="ECO:0000256" key="6">
    <source>
        <dbReference type="ARBA" id="ARBA00023295"/>
    </source>
</evidence>
<dbReference type="GO" id="GO:0004553">
    <property type="term" value="F:hydrolase activity, hydrolyzing O-glycosyl compounds"/>
    <property type="evidence" value="ECO:0007669"/>
    <property type="project" value="InterPro"/>
</dbReference>
<dbReference type="PANTHER" id="PTHR43447">
    <property type="entry name" value="ALPHA-AMYLASE"/>
    <property type="match status" value="1"/>
</dbReference>
<evidence type="ECO:0000259" key="9">
    <source>
        <dbReference type="SMART" id="SM00642"/>
    </source>
</evidence>
<comment type="cofactor">
    <cofactor evidence="1">
        <name>Ca(2+)</name>
        <dbReference type="ChEBI" id="CHEBI:29108"/>
    </cofactor>
</comment>
<keyword evidence="3 8" id="KW-0479">Metal-binding</keyword>
<proteinExistence type="inferred from homology"/>
<feature type="active site" description="Nucleophile" evidence="7">
    <location>
        <position position="234"/>
    </location>
</feature>
<evidence type="ECO:0000256" key="1">
    <source>
        <dbReference type="ARBA" id="ARBA00001913"/>
    </source>
</evidence>
<dbReference type="SUPFAM" id="SSF51445">
    <property type="entry name" value="(Trans)glycosidases"/>
    <property type="match status" value="1"/>
</dbReference>
<gene>
    <name evidence="10" type="ORF">CPT03_00830</name>
</gene>
<dbReference type="InterPro" id="IPR017853">
    <property type="entry name" value="GH"/>
</dbReference>
<dbReference type="InterPro" id="IPR013780">
    <property type="entry name" value="Glyco_hydro_b"/>
</dbReference>